<name>A0A3R7IM07_9BURK</name>
<dbReference type="AlphaFoldDB" id="A0A3R7IM07"/>
<reference evidence="1 2" key="1">
    <citation type="submission" date="2016-07" db="EMBL/GenBank/DDBJ databases">
        <title>Genome analysis of Burkholderia fungorum ES3-20.</title>
        <authorList>
            <person name="Xu D."/>
            <person name="Yao R."/>
            <person name="Zheng S."/>
        </authorList>
    </citation>
    <scope>NUCLEOTIDE SEQUENCE [LARGE SCALE GENOMIC DNA]</scope>
    <source>
        <strain evidence="1 2">ES3-20</strain>
    </source>
</reference>
<proteinExistence type="predicted"/>
<dbReference type="Proteomes" id="UP000283709">
    <property type="component" value="Unassembled WGS sequence"/>
</dbReference>
<protein>
    <submittedName>
        <fullName evidence="1">Uncharacterized protein</fullName>
    </submittedName>
</protein>
<organism evidence="1 2">
    <name type="scientific">Paraburkholderia fungorum</name>
    <dbReference type="NCBI Taxonomy" id="134537"/>
    <lineage>
        <taxon>Bacteria</taxon>
        <taxon>Pseudomonadati</taxon>
        <taxon>Pseudomonadota</taxon>
        <taxon>Betaproteobacteria</taxon>
        <taxon>Burkholderiales</taxon>
        <taxon>Burkholderiaceae</taxon>
        <taxon>Paraburkholderia</taxon>
    </lineage>
</organism>
<sequence>MPVEHARQTQDIGNTEVVVNKRATGAIAADLANGLDSAQAFPQQGLEGVDQQGPVAGAEFVMVLYGA</sequence>
<evidence type="ECO:0000313" key="2">
    <source>
        <dbReference type="Proteomes" id="UP000283709"/>
    </source>
</evidence>
<dbReference type="EMBL" id="MCAS01000017">
    <property type="protein sequence ID" value="RKF45002.1"/>
    <property type="molecule type" value="Genomic_DNA"/>
</dbReference>
<evidence type="ECO:0000313" key="1">
    <source>
        <dbReference type="EMBL" id="RKF45002.1"/>
    </source>
</evidence>
<accession>A0A3R7IM07</accession>
<gene>
    <name evidence="1" type="ORF">BCY88_27780</name>
</gene>
<comment type="caution">
    <text evidence="1">The sequence shown here is derived from an EMBL/GenBank/DDBJ whole genome shotgun (WGS) entry which is preliminary data.</text>
</comment>